<evidence type="ECO:0000313" key="7">
    <source>
        <dbReference type="EMBL" id="AOS85085.1"/>
    </source>
</evidence>
<keyword evidence="2" id="KW-0479">Metal-binding</keyword>
<feature type="domain" description="MPN" evidence="6">
    <location>
        <begin position="23"/>
        <end position="147"/>
    </location>
</feature>
<keyword evidence="1" id="KW-0645">Protease</keyword>
<dbReference type="Proteomes" id="UP000095185">
    <property type="component" value="Chromosome"/>
</dbReference>
<reference evidence="7" key="1">
    <citation type="submission" date="2016-09" db="EMBL/GenBank/DDBJ databases">
        <title>Genome sequence of Chlorobaculum limnaeum.</title>
        <authorList>
            <person name="Liu Z."/>
            <person name="Tank M."/>
            <person name="Bryant D.A."/>
        </authorList>
    </citation>
    <scope>NUCLEOTIDE SEQUENCE [LARGE SCALE GENOMIC DNA]</scope>
    <source>
        <strain evidence="7">DSM 1677</strain>
    </source>
</reference>
<dbReference type="CDD" id="cd08071">
    <property type="entry name" value="MPN_DUF2466"/>
    <property type="match status" value="1"/>
</dbReference>
<evidence type="ECO:0000256" key="5">
    <source>
        <dbReference type="ARBA" id="ARBA00023049"/>
    </source>
</evidence>
<evidence type="ECO:0000256" key="2">
    <source>
        <dbReference type="ARBA" id="ARBA00022723"/>
    </source>
</evidence>
<dbReference type="GO" id="GO:0008237">
    <property type="term" value="F:metallopeptidase activity"/>
    <property type="evidence" value="ECO:0007669"/>
    <property type="project" value="UniProtKB-KW"/>
</dbReference>
<dbReference type="PANTHER" id="PTHR30471:SF3">
    <property type="entry name" value="UPF0758 PROTEIN YEES-RELATED"/>
    <property type="match status" value="1"/>
</dbReference>
<keyword evidence="8" id="KW-1185">Reference proteome</keyword>
<dbReference type="GO" id="GO:0046872">
    <property type="term" value="F:metal ion binding"/>
    <property type="evidence" value="ECO:0007669"/>
    <property type="project" value="UniProtKB-KW"/>
</dbReference>
<keyword evidence="3" id="KW-0378">Hydrolase</keyword>
<organism evidence="7 8">
    <name type="scientific">Chlorobaculum limnaeum</name>
    <dbReference type="NCBI Taxonomy" id="274537"/>
    <lineage>
        <taxon>Bacteria</taxon>
        <taxon>Pseudomonadati</taxon>
        <taxon>Chlorobiota</taxon>
        <taxon>Chlorobiia</taxon>
        <taxon>Chlorobiales</taxon>
        <taxon>Chlorobiaceae</taxon>
        <taxon>Chlorobaculum</taxon>
    </lineage>
</organism>
<keyword evidence="4" id="KW-0862">Zinc</keyword>
<accession>A0A1D8D517</accession>
<dbReference type="Pfam" id="PF04002">
    <property type="entry name" value="RadC"/>
    <property type="match status" value="1"/>
</dbReference>
<dbReference type="EMBL" id="CP017305">
    <property type="protein sequence ID" value="AOS85085.1"/>
    <property type="molecule type" value="Genomic_DNA"/>
</dbReference>
<dbReference type="InterPro" id="IPR025657">
    <property type="entry name" value="RadC_JAB"/>
</dbReference>
<keyword evidence="5" id="KW-0482">Metalloprotease</keyword>
<evidence type="ECO:0000256" key="4">
    <source>
        <dbReference type="ARBA" id="ARBA00022833"/>
    </source>
</evidence>
<dbReference type="InterPro" id="IPR037518">
    <property type="entry name" value="MPN"/>
</dbReference>
<dbReference type="GO" id="GO:0006508">
    <property type="term" value="P:proteolysis"/>
    <property type="evidence" value="ECO:0007669"/>
    <property type="project" value="UniProtKB-KW"/>
</dbReference>
<evidence type="ECO:0000313" key="8">
    <source>
        <dbReference type="Proteomes" id="UP000095185"/>
    </source>
</evidence>
<dbReference type="InterPro" id="IPR001405">
    <property type="entry name" value="UPF0758"/>
</dbReference>
<evidence type="ECO:0000256" key="1">
    <source>
        <dbReference type="ARBA" id="ARBA00022670"/>
    </source>
</evidence>
<sequence>MVTIPQYGIRLVRESEFRYANKKITGAEAVCDLLQTIGLHEKATEEFYSIYLSTKNDVLGVEMISRGTLTASLVHPREVFKGALLANAYALILAHNHPSGNVEPSNADKQVTAILTKAGNILDVKILDHVIIGSKEGYYSFRDHSLI</sequence>
<protein>
    <recommendedName>
        <fullName evidence="6">MPN domain-containing protein</fullName>
    </recommendedName>
</protein>
<dbReference type="PROSITE" id="PS01302">
    <property type="entry name" value="UPF0758"/>
    <property type="match status" value="1"/>
</dbReference>
<evidence type="ECO:0000259" key="6">
    <source>
        <dbReference type="PROSITE" id="PS50249"/>
    </source>
</evidence>
<dbReference type="Gene3D" id="3.40.140.10">
    <property type="entry name" value="Cytidine Deaminase, domain 2"/>
    <property type="match status" value="1"/>
</dbReference>
<dbReference type="AlphaFoldDB" id="A0A1D8D517"/>
<dbReference type="PANTHER" id="PTHR30471">
    <property type="entry name" value="DNA REPAIR PROTEIN RADC"/>
    <property type="match status" value="1"/>
</dbReference>
<evidence type="ECO:0000256" key="3">
    <source>
        <dbReference type="ARBA" id="ARBA00022801"/>
    </source>
</evidence>
<dbReference type="STRING" id="274537.BIU88_09475"/>
<gene>
    <name evidence="7" type="ORF">BIU88_09475</name>
</gene>
<proteinExistence type="predicted"/>
<name>A0A1D8D517_CHLLM</name>
<dbReference type="KEGG" id="clz:BIU88_09475"/>
<dbReference type="PROSITE" id="PS50249">
    <property type="entry name" value="MPN"/>
    <property type="match status" value="1"/>
</dbReference>
<dbReference type="InterPro" id="IPR020891">
    <property type="entry name" value="UPF0758_CS"/>
</dbReference>